<dbReference type="PROSITE" id="PS00732">
    <property type="entry name" value="RIBOSOMAL_S16"/>
    <property type="match status" value="1"/>
</dbReference>
<evidence type="ECO:0000313" key="3">
    <source>
        <dbReference type="Proteomes" id="UP000466039"/>
    </source>
</evidence>
<feature type="compositionally biased region" description="Basic and acidic residues" evidence="1">
    <location>
        <begin position="94"/>
        <end position="103"/>
    </location>
</feature>
<gene>
    <name evidence="2" type="ORF">MMON_43600</name>
</gene>
<protein>
    <submittedName>
        <fullName evidence="2">Uncharacterized protein</fullName>
    </submittedName>
</protein>
<evidence type="ECO:0000313" key="2">
    <source>
        <dbReference type="EMBL" id="BBZ63059.1"/>
    </source>
</evidence>
<dbReference type="EMBL" id="AP022617">
    <property type="protein sequence ID" value="BBZ63059.1"/>
    <property type="molecule type" value="Genomic_DNA"/>
</dbReference>
<dbReference type="GO" id="GO:0005840">
    <property type="term" value="C:ribosome"/>
    <property type="evidence" value="ECO:0007669"/>
    <property type="project" value="InterPro"/>
</dbReference>
<accession>A0AAD1IYR5</accession>
<dbReference type="GO" id="GO:0003735">
    <property type="term" value="F:structural constituent of ribosome"/>
    <property type="evidence" value="ECO:0007669"/>
    <property type="project" value="InterPro"/>
</dbReference>
<name>A0AAD1IYR5_MYCMB</name>
<evidence type="ECO:0000256" key="1">
    <source>
        <dbReference type="SAM" id="MobiDB-lite"/>
    </source>
</evidence>
<organism evidence="2 3">
    <name type="scientific">Mycolicibacterium monacense</name>
    <name type="common">Mycobacterium monacense</name>
    <dbReference type="NCBI Taxonomy" id="85693"/>
    <lineage>
        <taxon>Bacteria</taxon>
        <taxon>Bacillati</taxon>
        <taxon>Actinomycetota</taxon>
        <taxon>Actinomycetes</taxon>
        <taxon>Mycobacteriales</taxon>
        <taxon>Mycobacteriaceae</taxon>
        <taxon>Mycolicibacterium</taxon>
    </lineage>
</organism>
<reference evidence="2 3" key="1">
    <citation type="journal article" date="2019" name="Emerg. Microbes Infect.">
        <title>Comprehensive subspecies identification of 175 nontuberculous mycobacteria species based on 7547 genomic profiles.</title>
        <authorList>
            <person name="Matsumoto Y."/>
            <person name="Kinjo T."/>
            <person name="Motooka D."/>
            <person name="Nabeya D."/>
            <person name="Jung N."/>
            <person name="Uechi K."/>
            <person name="Horii T."/>
            <person name="Iida T."/>
            <person name="Fujita J."/>
            <person name="Nakamura S."/>
        </authorList>
    </citation>
    <scope>NUCLEOTIDE SEQUENCE [LARGE SCALE GENOMIC DNA]</scope>
    <source>
        <strain evidence="2 3">JCM 15658</strain>
    </source>
</reference>
<dbReference type="InterPro" id="IPR020592">
    <property type="entry name" value="Ribosomal_bS16_CS"/>
</dbReference>
<sequence>MLKTLDPLGLRLARVGAPIGGGQRHRVGERGEQGARVQVVDPHHVELGAQHQADRDEVKERQEPEDQCEHGVGGTGRTDRARDVACAEPLQELPDQRPGERTG</sequence>
<feature type="region of interest" description="Disordered" evidence="1">
    <location>
        <begin position="45"/>
        <end position="103"/>
    </location>
</feature>
<keyword evidence="3" id="KW-1185">Reference proteome</keyword>
<feature type="compositionally biased region" description="Basic and acidic residues" evidence="1">
    <location>
        <begin position="45"/>
        <end position="69"/>
    </location>
</feature>
<dbReference type="AlphaFoldDB" id="A0AAD1IYR5"/>
<proteinExistence type="predicted"/>
<dbReference type="GO" id="GO:0006412">
    <property type="term" value="P:translation"/>
    <property type="evidence" value="ECO:0007669"/>
    <property type="project" value="InterPro"/>
</dbReference>
<dbReference type="Proteomes" id="UP000466039">
    <property type="component" value="Chromosome"/>
</dbReference>